<keyword evidence="1" id="KW-1133">Transmembrane helix</keyword>
<dbReference type="AlphaFoldDB" id="A0A482XLV1"/>
<evidence type="ECO:0000313" key="2">
    <source>
        <dbReference type="EMBL" id="RZF46288.1"/>
    </source>
</evidence>
<sequence length="116" mass="12296">MYEQRSSACSGMVVSVLWVIMGNIFRLLGAIFAWLVSNIGLCARFTAHSSNFTWAELGPGWSGAGYRWGLGGCGGFIHDSTQFSQQLHAANIHALGPGWAACSRPPPTCASSSCQG</sequence>
<accession>A0A482XLV1</accession>
<name>A0A482XLV1_LAOST</name>
<organism evidence="2 3">
    <name type="scientific">Laodelphax striatellus</name>
    <name type="common">Small brown planthopper</name>
    <name type="synonym">Delphax striatella</name>
    <dbReference type="NCBI Taxonomy" id="195883"/>
    <lineage>
        <taxon>Eukaryota</taxon>
        <taxon>Metazoa</taxon>
        <taxon>Ecdysozoa</taxon>
        <taxon>Arthropoda</taxon>
        <taxon>Hexapoda</taxon>
        <taxon>Insecta</taxon>
        <taxon>Pterygota</taxon>
        <taxon>Neoptera</taxon>
        <taxon>Paraneoptera</taxon>
        <taxon>Hemiptera</taxon>
        <taxon>Auchenorrhyncha</taxon>
        <taxon>Fulgoroidea</taxon>
        <taxon>Delphacidae</taxon>
        <taxon>Criomorphinae</taxon>
        <taxon>Laodelphax</taxon>
    </lineage>
</organism>
<dbReference type="InParanoid" id="A0A482XLV1"/>
<keyword evidence="3" id="KW-1185">Reference proteome</keyword>
<evidence type="ECO:0000313" key="3">
    <source>
        <dbReference type="Proteomes" id="UP000291343"/>
    </source>
</evidence>
<dbReference type="EMBL" id="QKKF02006562">
    <property type="protein sequence ID" value="RZF46288.1"/>
    <property type="molecule type" value="Genomic_DNA"/>
</dbReference>
<comment type="caution">
    <text evidence="2">The sequence shown here is derived from an EMBL/GenBank/DDBJ whole genome shotgun (WGS) entry which is preliminary data.</text>
</comment>
<gene>
    <name evidence="2" type="ORF">LSTR_LSTR011999</name>
</gene>
<keyword evidence="1" id="KW-0472">Membrane</keyword>
<proteinExistence type="predicted"/>
<reference evidence="2 3" key="1">
    <citation type="journal article" date="2017" name="Gigascience">
        <title>Genome sequence of the small brown planthopper, Laodelphax striatellus.</title>
        <authorList>
            <person name="Zhu J."/>
            <person name="Jiang F."/>
            <person name="Wang X."/>
            <person name="Yang P."/>
            <person name="Bao Y."/>
            <person name="Zhao W."/>
            <person name="Wang W."/>
            <person name="Lu H."/>
            <person name="Wang Q."/>
            <person name="Cui N."/>
            <person name="Li J."/>
            <person name="Chen X."/>
            <person name="Luo L."/>
            <person name="Yu J."/>
            <person name="Kang L."/>
            <person name="Cui F."/>
        </authorList>
    </citation>
    <scope>NUCLEOTIDE SEQUENCE [LARGE SCALE GENOMIC DNA]</scope>
    <source>
        <strain evidence="2">Lst14</strain>
    </source>
</reference>
<protein>
    <submittedName>
        <fullName evidence="2">Uncharacterized protein</fullName>
    </submittedName>
</protein>
<dbReference type="Proteomes" id="UP000291343">
    <property type="component" value="Unassembled WGS sequence"/>
</dbReference>
<evidence type="ECO:0000256" key="1">
    <source>
        <dbReference type="SAM" id="Phobius"/>
    </source>
</evidence>
<feature type="transmembrane region" description="Helical" evidence="1">
    <location>
        <begin position="12"/>
        <end position="36"/>
    </location>
</feature>
<keyword evidence="1" id="KW-0812">Transmembrane</keyword>